<evidence type="ECO:0008006" key="4">
    <source>
        <dbReference type="Google" id="ProtNLM"/>
    </source>
</evidence>
<protein>
    <recommendedName>
        <fullName evidence="4">Anti-sigma factor</fullName>
    </recommendedName>
</protein>
<gene>
    <name evidence="2" type="ORF">N0B16_04955</name>
</gene>
<keyword evidence="1" id="KW-0812">Transmembrane</keyword>
<feature type="transmembrane region" description="Helical" evidence="1">
    <location>
        <begin position="47"/>
        <end position="66"/>
    </location>
</feature>
<evidence type="ECO:0000313" key="2">
    <source>
        <dbReference type="EMBL" id="MCU7613780.1"/>
    </source>
</evidence>
<keyword evidence="3" id="KW-1185">Reference proteome</keyword>
<organism evidence="2 3">
    <name type="scientific">Chryseobacterium gilvum</name>
    <dbReference type="NCBI Taxonomy" id="2976534"/>
    <lineage>
        <taxon>Bacteria</taxon>
        <taxon>Pseudomonadati</taxon>
        <taxon>Bacteroidota</taxon>
        <taxon>Flavobacteriia</taxon>
        <taxon>Flavobacteriales</taxon>
        <taxon>Weeksellaceae</taxon>
        <taxon>Chryseobacterium group</taxon>
        <taxon>Chryseobacterium</taxon>
    </lineage>
</organism>
<evidence type="ECO:0000313" key="3">
    <source>
        <dbReference type="Proteomes" id="UP001208114"/>
    </source>
</evidence>
<sequence length="230" mass="26572">MKKEILKQLRSDYNKLEIKPSEELWSKIESGLESQTDIAPQKTSFRWWKYAAAVAFLIFMIPFYYYENHPADKKTSYKKTVQDHVAPSQWTAKKLDVQNVQISEATEKIAVEKSPDATKENASLTIPSEKIKNDLPVIVKRDEQIKNEDISKNDITKTIIPQISLAEHKKVNYTNADQLLMGRELEKTREENNTDQMKFGTLDMSKIKIKRPGSLKILGFTIYSDSLETR</sequence>
<dbReference type="EMBL" id="JAOTEN010000001">
    <property type="protein sequence ID" value="MCU7613780.1"/>
    <property type="molecule type" value="Genomic_DNA"/>
</dbReference>
<evidence type="ECO:0000256" key="1">
    <source>
        <dbReference type="SAM" id="Phobius"/>
    </source>
</evidence>
<accession>A0ABT2VUU7</accession>
<keyword evidence="1" id="KW-0472">Membrane</keyword>
<dbReference type="Proteomes" id="UP001208114">
    <property type="component" value="Unassembled WGS sequence"/>
</dbReference>
<dbReference type="RefSeq" id="WP_262989622.1">
    <property type="nucleotide sequence ID" value="NZ_JAOTEN010000001.1"/>
</dbReference>
<keyword evidence="1" id="KW-1133">Transmembrane helix</keyword>
<proteinExistence type="predicted"/>
<comment type="caution">
    <text evidence="2">The sequence shown here is derived from an EMBL/GenBank/DDBJ whole genome shotgun (WGS) entry which is preliminary data.</text>
</comment>
<name>A0ABT2VUU7_9FLAO</name>
<reference evidence="3" key="1">
    <citation type="submission" date="2023-07" db="EMBL/GenBank/DDBJ databases">
        <title>Chryseobacterium sp. GMJ5 Genome sequencing and assembly.</title>
        <authorList>
            <person name="Jung Y."/>
        </authorList>
    </citation>
    <scope>NUCLEOTIDE SEQUENCE [LARGE SCALE GENOMIC DNA]</scope>
    <source>
        <strain evidence="3">GMJ5</strain>
    </source>
</reference>